<proteinExistence type="predicted"/>
<evidence type="ECO:0000256" key="1">
    <source>
        <dbReference type="SAM" id="MobiDB-lite"/>
    </source>
</evidence>
<feature type="compositionally biased region" description="Basic residues" evidence="1">
    <location>
        <begin position="244"/>
        <end position="254"/>
    </location>
</feature>
<feature type="transmembrane region" description="Helical" evidence="2">
    <location>
        <begin position="448"/>
        <end position="466"/>
    </location>
</feature>
<feature type="transmembrane region" description="Helical" evidence="2">
    <location>
        <begin position="353"/>
        <end position="371"/>
    </location>
</feature>
<keyword evidence="2" id="KW-0812">Transmembrane</keyword>
<name>A0A5A8C0C1_CAFRO</name>
<dbReference type="InterPro" id="IPR011989">
    <property type="entry name" value="ARM-like"/>
</dbReference>
<protein>
    <submittedName>
        <fullName evidence="3">Uncharacterized protein</fullName>
    </submittedName>
</protein>
<comment type="caution">
    <text evidence="3">The sequence shown here is derived from an EMBL/GenBank/DDBJ whole genome shotgun (WGS) entry which is preliminary data.</text>
</comment>
<feature type="compositionally biased region" description="Acidic residues" evidence="1">
    <location>
        <begin position="160"/>
        <end position="198"/>
    </location>
</feature>
<evidence type="ECO:0000313" key="4">
    <source>
        <dbReference type="Proteomes" id="UP000324907"/>
    </source>
</evidence>
<feature type="region of interest" description="Disordered" evidence="1">
    <location>
        <begin position="131"/>
        <end position="268"/>
    </location>
</feature>
<feature type="transmembrane region" description="Helical" evidence="2">
    <location>
        <begin position="407"/>
        <end position="428"/>
    </location>
</feature>
<feature type="transmembrane region" description="Helical" evidence="2">
    <location>
        <begin position="312"/>
        <end position="332"/>
    </location>
</feature>
<dbReference type="Proteomes" id="UP000324907">
    <property type="component" value="Unassembled WGS sequence"/>
</dbReference>
<dbReference type="InterPro" id="IPR016024">
    <property type="entry name" value="ARM-type_fold"/>
</dbReference>
<dbReference type="AlphaFoldDB" id="A0A5A8C0C1"/>
<feature type="transmembrane region" description="Helical" evidence="2">
    <location>
        <begin position="377"/>
        <end position="395"/>
    </location>
</feature>
<evidence type="ECO:0000256" key="2">
    <source>
        <dbReference type="SAM" id="Phobius"/>
    </source>
</evidence>
<organism evidence="3 4">
    <name type="scientific">Cafeteria roenbergensis</name>
    <name type="common">Marine flagellate</name>
    <dbReference type="NCBI Taxonomy" id="33653"/>
    <lineage>
        <taxon>Eukaryota</taxon>
        <taxon>Sar</taxon>
        <taxon>Stramenopiles</taxon>
        <taxon>Bigyra</taxon>
        <taxon>Opalozoa</taxon>
        <taxon>Bicosoecida</taxon>
        <taxon>Cafeteriaceae</taxon>
        <taxon>Cafeteria</taxon>
    </lineage>
</organism>
<keyword evidence="2" id="KW-0472">Membrane</keyword>
<accession>A0A5A8C0C1</accession>
<sequence>MASEWEEGDDARSAVLQLTQADEAVVDSALARIRSICSSKDGRSALTAESAASRLMMLAASLTEGKFGPITSEASLRRCTSVCWSLEQLLRASPRAATALAKDGGAKQLLELLACGSTVLEPLLRCLAAVSGGPRRQGGRSSGAAAAGGGDGDEGGGAGDDGDDGDDDDGDDDGDDEDGDDGDDDDNDDDDDDDDDAADGDRASAGPGRDRGAGRTTPGSAGGDGVGEAVPRGVSAPAPGTAKGHARPSSKRSKGVPATDAAPSDDRRLHQQTWRIVFPPGTRAAWLAYCYPYSFADLGADMSGAVMTTVAWMLRASVAATFAGHGALAFGVNDKWLKYMSVAGFSASTSRQLMPVIGVVDMVVAALALWPSVDPALFAWAALWGISTALMRPLAGEGVLEFVERAGNWVPAACMLVLTTAGQAVPFWAKPAVAAAGAHAYVQTSLDAHIAGAAVVFAAGLVFCLLQRTVSGGKLHLS</sequence>
<feature type="compositionally biased region" description="Gly residues" evidence="1">
    <location>
        <begin position="146"/>
        <end position="159"/>
    </location>
</feature>
<keyword evidence="2" id="KW-1133">Transmembrane helix</keyword>
<dbReference type="EMBL" id="VLTL01000316">
    <property type="protein sequence ID" value="KAA0146264.1"/>
    <property type="molecule type" value="Genomic_DNA"/>
</dbReference>
<evidence type="ECO:0000313" key="3">
    <source>
        <dbReference type="EMBL" id="KAA0146264.1"/>
    </source>
</evidence>
<reference evidence="3 4" key="1">
    <citation type="submission" date="2019-07" db="EMBL/GenBank/DDBJ databases">
        <title>Genomes of Cafeteria roenbergensis.</title>
        <authorList>
            <person name="Fischer M.G."/>
            <person name="Hackl T."/>
            <person name="Roman M."/>
        </authorList>
    </citation>
    <scope>NUCLEOTIDE SEQUENCE [LARGE SCALE GENOMIC DNA]</scope>
    <source>
        <strain evidence="3 4">RCC970-E3</strain>
    </source>
</reference>
<dbReference type="Gene3D" id="1.25.10.10">
    <property type="entry name" value="Leucine-rich Repeat Variant"/>
    <property type="match status" value="1"/>
</dbReference>
<dbReference type="SUPFAM" id="SSF48371">
    <property type="entry name" value="ARM repeat"/>
    <property type="match status" value="1"/>
</dbReference>
<gene>
    <name evidence="3" type="ORF">FNF28_07696</name>
</gene>